<feature type="transmembrane region" description="Helical" evidence="2">
    <location>
        <begin position="109"/>
        <end position="125"/>
    </location>
</feature>
<evidence type="ECO:0000313" key="3">
    <source>
        <dbReference type="EMBL" id="NYE49709.1"/>
    </source>
</evidence>
<keyword evidence="2" id="KW-0812">Transmembrane</keyword>
<sequence length="290" mass="29447">MSNGLRHAIGAVVGLAVTPLVVLAMGWGGTRLEIALARFDMSVGTVLPGLAVVLVLGIVLGLVSGSRVSPLASLIPGAVLSLWGVLGSLEPTAGLSMAVVPLEYFAPHVSSYVLVGGLLLAASLPPSRWRAGARRTEAAPAGRPHGVPDHPPAPVRGPVDHGGGRYAPGTGPQPAQPHGVPGRPAAPPPQYRGGPRPGEQQPYGGPAQPAQAPYAGPPRRPDEQVPHLYGTGPIPRVPPAEPGAAPPPGQESHLYGTGTGPMPRITDEPGRPGGAHRGEGDPGPDPRPRE</sequence>
<comment type="caution">
    <text evidence="3">The sequence shown here is derived from an EMBL/GenBank/DDBJ whole genome shotgun (WGS) entry which is preliminary data.</text>
</comment>
<evidence type="ECO:0000256" key="2">
    <source>
        <dbReference type="SAM" id="Phobius"/>
    </source>
</evidence>
<feature type="transmembrane region" description="Helical" evidence="2">
    <location>
        <begin position="70"/>
        <end position="89"/>
    </location>
</feature>
<dbReference type="RefSeq" id="WP_179645324.1">
    <property type="nucleotide sequence ID" value="NZ_BAAAYY010000037.1"/>
</dbReference>
<dbReference type="AlphaFoldDB" id="A0A852U0D4"/>
<feature type="compositionally biased region" description="Basic and acidic residues" evidence="1">
    <location>
        <begin position="265"/>
        <end position="290"/>
    </location>
</feature>
<feature type="transmembrane region" description="Helical" evidence="2">
    <location>
        <begin position="41"/>
        <end position="63"/>
    </location>
</feature>
<dbReference type="EMBL" id="JACCCC010000001">
    <property type="protein sequence ID" value="NYE49709.1"/>
    <property type="molecule type" value="Genomic_DNA"/>
</dbReference>
<feature type="compositionally biased region" description="Low complexity" evidence="1">
    <location>
        <begin position="191"/>
        <end position="214"/>
    </location>
</feature>
<feature type="transmembrane region" description="Helical" evidence="2">
    <location>
        <begin position="7"/>
        <end position="29"/>
    </location>
</feature>
<keyword evidence="2" id="KW-1133">Transmembrane helix</keyword>
<proteinExistence type="predicted"/>
<evidence type="ECO:0000313" key="4">
    <source>
        <dbReference type="Proteomes" id="UP000589036"/>
    </source>
</evidence>
<keyword evidence="4" id="KW-1185">Reference proteome</keyword>
<evidence type="ECO:0000256" key="1">
    <source>
        <dbReference type="SAM" id="MobiDB-lite"/>
    </source>
</evidence>
<protein>
    <submittedName>
        <fullName evidence="3">Uncharacterized protein</fullName>
    </submittedName>
</protein>
<accession>A0A852U0D4</accession>
<gene>
    <name evidence="3" type="ORF">HDA32_004829</name>
</gene>
<feature type="compositionally biased region" description="Pro residues" evidence="1">
    <location>
        <begin position="235"/>
        <end position="249"/>
    </location>
</feature>
<feature type="region of interest" description="Disordered" evidence="1">
    <location>
        <begin position="131"/>
        <end position="290"/>
    </location>
</feature>
<organism evidence="3 4">
    <name type="scientific">Spinactinospora alkalitolerans</name>
    <dbReference type="NCBI Taxonomy" id="687207"/>
    <lineage>
        <taxon>Bacteria</taxon>
        <taxon>Bacillati</taxon>
        <taxon>Actinomycetota</taxon>
        <taxon>Actinomycetes</taxon>
        <taxon>Streptosporangiales</taxon>
        <taxon>Nocardiopsidaceae</taxon>
        <taxon>Spinactinospora</taxon>
    </lineage>
</organism>
<name>A0A852U0D4_9ACTN</name>
<reference evidence="3 4" key="1">
    <citation type="submission" date="2020-07" db="EMBL/GenBank/DDBJ databases">
        <title>Sequencing the genomes of 1000 actinobacteria strains.</title>
        <authorList>
            <person name="Klenk H.-P."/>
        </authorList>
    </citation>
    <scope>NUCLEOTIDE SEQUENCE [LARGE SCALE GENOMIC DNA]</scope>
    <source>
        <strain evidence="3 4">CXB654</strain>
    </source>
</reference>
<dbReference type="Proteomes" id="UP000589036">
    <property type="component" value="Unassembled WGS sequence"/>
</dbReference>
<keyword evidence="2" id="KW-0472">Membrane</keyword>